<dbReference type="Pfam" id="PF14464">
    <property type="entry name" value="Prok-JAB"/>
    <property type="match status" value="1"/>
</dbReference>
<evidence type="ECO:0000256" key="2">
    <source>
        <dbReference type="ARBA" id="ARBA00022723"/>
    </source>
</evidence>
<protein>
    <submittedName>
        <fullName evidence="8">PRTRC system protein A</fullName>
    </submittedName>
</protein>
<name>A0ABW0S4U0_9BURK</name>
<evidence type="ECO:0000256" key="5">
    <source>
        <dbReference type="ARBA" id="ARBA00023049"/>
    </source>
</evidence>
<dbReference type="EMBL" id="JBHSMZ010000016">
    <property type="protein sequence ID" value="MFC5550755.1"/>
    <property type="molecule type" value="Genomic_DNA"/>
</dbReference>
<comment type="caution">
    <text evidence="8">The sequence shown here is derived from an EMBL/GenBank/DDBJ whole genome shotgun (WGS) entry which is preliminary data.</text>
</comment>
<evidence type="ECO:0000313" key="9">
    <source>
        <dbReference type="Proteomes" id="UP001596086"/>
    </source>
</evidence>
<gene>
    <name evidence="8" type="ORF">ACFPO9_19735</name>
</gene>
<dbReference type="InterPro" id="IPR028090">
    <property type="entry name" value="JAB_dom_prok"/>
</dbReference>
<keyword evidence="2" id="KW-0479">Metal-binding</keyword>
<sequence>MLKQEITSKFAELLDIARGSFDHVMQTTRDNFDVFVETAATLLREERPLPLAVDEVNTPAELLQMDMALLAAAPIAAVPRHAPFHPLQENGHRFLLAEGGLFVEVRRPWLHFIHQLAEHKVVAIPYGPVAPKCEMDFGKLGTALAQLKEFAVKARADAPIEAAASVLWDHRQKTWRIEYPEIIGEASASRIQYRQVEPGPDESVAIDLHSHGHLNAFFSETDDADDRGAVKVSGVYGNLDTDKPTVAFRLCVLGLYIPLVVPAEKIFG</sequence>
<evidence type="ECO:0000313" key="8">
    <source>
        <dbReference type="EMBL" id="MFC5550755.1"/>
    </source>
</evidence>
<evidence type="ECO:0000259" key="7">
    <source>
        <dbReference type="Pfam" id="PF14464"/>
    </source>
</evidence>
<dbReference type="NCBIfam" id="TIGR03735">
    <property type="entry name" value="PRTRC_A"/>
    <property type="match status" value="1"/>
</dbReference>
<dbReference type="RefSeq" id="WP_379773840.1">
    <property type="nucleotide sequence ID" value="NZ_JBHSMZ010000016.1"/>
</dbReference>
<keyword evidence="3" id="KW-0378">Hydrolase</keyword>
<organism evidence="8 9">
    <name type="scientific">Massilia aerilata</name>
    <dbReference type="NCBI Taxonomy" id="453817"/>
    <lineage>
        <taxon>Bacteria</taxon>
        <taxon>Pseudomonadati</taxon>
        <taxon>Pseudomonadota</taxon>
        <taxon>Betaproteobacteria</taxon>
        <taxon>Burkholderiales</taxon>
        <taxon>Oxalobacteraceae</taxon>
        <taxon>Telluria group</taxon>
        <taxon>Massilia</taxon>
    </lineage>
</organism>
<evidence type="ECO:0000256" key="1">
    <source>
        <dbReference type="ARBA" id="ARBA00022670"/>
    </source>
</evidence>
<keyword evidence="1" id="KW-0645">Protease</keyword>
<evidence type="ECO:0000256" key="4">
    <source>
        <dbReference type="ARBA" id="ARBA00022833"/>
    </source>
</evidence>
<dbReference type="InterPro" id="IPR022499">
    <property type="entry name" value="PRTRC_protein-A"/>
</dbReference>
<keyword evidence="4" id="KW-0862">Zinc</keyword>
<keyword evidence="5" id="KW-0482">Metalloprotease</keyword>
<keyword evidence="9" id="KW-1185">Reference proteome</keyword>
<evidence type="ECO:0000256" key="3">
    <source>
        <dbReference type="ARBA" id="ARBA00022801"/>
    </source>
</evidence>
<feature type="domain" description="DUF2016" evidence="6">
    <location>
        <begin position="64"/>
        <end position="135"/>
    </location>
</feature>
<dbReference type="Pfam" id="PF09436">
    <property type="entry name" value="DUF2016"/>
    <property type="match status" value="1"/>
</dbReference>
<reference evidence="9" key="1">
    <citation type="journal article" date="2019" name="Int. J. Syst. Evol. Microbiol.">
        <title>The Global Catalogue of Microorganisms (GCM) 10K type strain sequencing project: providing services to taxonomists for standard genome sequencing and annotation.</title>
        <authorList>
            <consortium name="The Broad Institute Genomics Platform"/>
            <consortium name="The Broad Institute Genome Sequencing Center for Infectious Disease"/>
            <person name="Wu L."/>
            <person name="Ma J."/>
        </authorList>
    </citation>
    <scope>NUCLEOTIDE SEQUENCE [LARGE SCALE GENOMIC DNA]</scope>
    <source>
        <strain evidence="9">CGMCC 4.5798</strain>
    </source>
</reference>
<dbReference type="InterPro" id="IPR018560">
    <property type="entry name" value="DUF2016"/>
</dbReference>
<evidence type="ECO:0000259" key="6">
    <source>
        <dbReference type="Pfam" id="PF09436"/>
    </source>
</evidence>
<proteinExistence type="predicted"/>
<dbReference type="Proteomes" id="UP001596086">
    <property type="component" value="Unassembled WGS sequence"/>
</dbReference>
<feature type="domain" description="JAB" evidence="7">
    <location>
        <begin position="147"/>
        <end position="248"/>
    </location>
</feature>
<accession>A0ABW0S4U0</accession>